<sequence>MGRRVRIAAGLLALAEVVVFVLVAQWIGVGWTLLATLATGALGCVLLARQGLRALTELRERARTGRAPGRALGDAGLIAVGGLLMVLPGFLGDAVGLLCLLPPTRFLVRAALGGLLAARLPVQLRGPVHVRSSRVEGGPGAPEAGPGERPRVIEGEVVEPTVLITEERPRP</sequence>
<feature type="transmembrane region" description="Helical" evidence="2">
    <location>
        <begin position="72"/>
        <end position="91"/>
    </location>
</feature>
<keyword evidence="2" id="KW-0812">Transmembrane</keyword>
<reference evidence="3 4" key="1">
    <citation type="submission" date="2016-10" db="EMBL/GenBank/DDBJ databases">
        <authorList>
            <person name="de Groot N.N."/>
        </authorList>
    </citation>
    <scope>NUCLEOTIDE SEQUENCE [LARGE SCALE GENOMIC DNA]</scope>
    <source>
        <strain evidence="3 4">DSM 45317</strain>
    </source>
</reference>
<feature type="transmembrane region" description="Helical" evidence="2">
    <location>
        <begin position="33"/>
        <end position="52"/>
    </location>
</feature>
<dbReference type="Pfam" id="PF04186">
    <property type="entry name" value="FxsA"/>
    <property type="match status" value="1"/>
</dbReference>
<dbReference type="NCBIfam" id="NF008528">
    <property type="entry name" value="PRK11463.1-2"/>
    <property type="match status" value="1"/>
</dbReference>
<keyword evidence="2" id="KW-0472">Membrane</keyword>
<dbReference type="Proteomes" id="UP000199152">
    <property type="component" value="Unassembled WGS sequence"/>
</dbReference>
<feature type="region of interest" description="Disordered" evidence="1">
    <location>
        <begin position="131"/>
        <end position="152"/>
    </location>
</feature>
<evidence type="ECO:0000313" key="3">
    <source>
        <dbReference type="EMBL" id="SFK71797.1"/>
    </source>
</evidence>
<dbReference type="FunCoup" id="A0A1I4BUD1">
    <property type="interactions" value="1"/>
</dbReference>
<evidence type="ECO:0000256" key="2">
    <source>
        <dbReference type="SAM" id="Phobius"/>
    </source>
</evidence>
<dbReference type="OrthoDB" id="9792788at2"/>
<gene>
    <name evidence="3" type="ORF">SAMN04488085_103183</name>
</gene>
<keyword evidence="4" id="KW-1185">Reference proteome</keyword>
<accession>A0A1I4BUD1</accession>
<dbReference type="AlphaFoldDB" id="A0A1I4BUD1"/>
<dbReference type="InParanoid" id="A0A1I4BUD1"/>
<dbReference type="EMBL" id="FOSW01000003">
    <property type="protein sequence ID" value="SFK71797.1"/>
    <property type="molecule type" value="Genomic_DNA"/>
</dbReference>
<keyword evidence="2" id="KW-1133">Transmembrane helix</keyword>
<dbReference type="STRING" id="504800.SAMN04488085_103183"/>
<dbReference type="InterPro" id="IPR007313">
    <property type="entry name" value="FxsA"/>
</dbReference>
<proteinExistence type="predicted"/>
<protein>
    <submittedName>
        <fullName evidence="3">UPF0716 protein FxsA</fullName>
    </submittedName>
</protein>
<dbReference type="PANTHER" id="PTHR35335:SF1">
    <property type="entry name" value="UPF0716 PROTEIN FXSA"/>
    <property type="match status" value="1"/>
</dbReference>
<dbReference type="GO" id="GO:0016020">
    <property type="term" value="C:membrane"/>
    <property type="evidence" value="ECO:0007669"/>
    <property type="project" value="InterPro"/>
</dbReference>
<dbReference type="PANTHER" id="PTHR35335">
    <property type="entry name" value="UPF0716 PROTEIN FXSA"/>
    <property type="match status" value="1"/>
</dbReference>
<name>A0A1I4BUD1_9ACTN</name>
<dbReference type="RefSeq" id="WP_091322340.1">
    <property type="nucleotide sequence ID" value="NZ_FOSW01000003.1"/>
</dbReference>
<evidence type="ECO:0000313" key="4">
    <source>
        <dbReference type="Proteomes" id="UP000199152"/>
    </source>
</evidence>
<organism evidence="3 4">
    <name type="scientific">Geodermatophilus ruber</name>
    <dbReference type="NCBI Taxonomy" id="504800"/>
    <lineage>
        <taxon>Bacteria</taxon>
        <taxon>Bacillati</taxon>
        <taxon>Actinomycetota</taxon>
        <taxon>Actinomycetes</taxon>
        <taxon>Geodermatophilales</taxon>
        <taxon>Geodermatophilaceae</taxon>
        <taxon>Geodermatophilus</taxon>
    </lineage>
</organism>
<feature type="transmembrane region" description="Helical" evidence="2">
    <location>
        <begin position="7"/>
        <end position="27"/>
    </location>
</feature>
<evidence type="ECO:0000256" key="1">
    <source>
        <dbReference type="SAM" id="MobiDB-lite"/>
    </source>
</evidence>